<dbReference type="Pfam" id="PF00201">
    <property type="entry name" value="UDPGT"/>
    <property type="match status" value="1"/>
</dbReference>
<dbReference type="PANTHER" id="PTHR48048:SF33">
    <property type="entry name" value="ISOFLAVONE 7-O-GLUCOSYLTRANSFERASE 1"/>
    <property type="match status" value="1"/>
</dbReference>
<name>A0AAN9NVZ5_PSOTE</name>
<dbReference type="PANTHER" id="PTHR48048">
    <property type="entry name" value="GLYCOSYLTRANSFERASE"/>
    <property type="match status" value="1"/>
</dbReference>
<gene>
    <name evidence="6" type="ORF">VNO78_32895</name>
</gene>
<reference evidence="6 7" key="1">
    <citation type="submission" date="2024-01" db="EMBL/GenBank/DDBJ databases">
        <title>The genomes of 5 underutilized Papilionoideae crops provide insights into root nodulation and disease resistanc.</title>
        <authorList>
            <person name="Jiang F."/>
        </authorList>
    </citation>
    <scope>NUCLEOTIDE SEQUENCE [LARGE SCALE GENOMIC DNA]</scope>
    <source>
        <strain evidence="6">DUOXIRENSHENG_FW03</strain>
        <tissue evidence="6">Leaves</tissue>
    </source>
</reference>
<dbReference type="Gene3D" id="3.40.50.2000">
    <property type="entry name" value="Glycogen Phosphorylase B"/>
    <property type="match status" value="2"/>
</dbReference>
<evidence type="ECO:0000313" key="7">
    <source>
        <dbReference type="Proteomes" id="UP001386955"/>
    </source>
</evidence>
<comment type="caution">
    <text evidence="6">The sequence shown here is derived from an EMBL/GenBank/DDBJ whole genome shotgun (WGS) entry which is preliminary data.</text>
</comment>
<dbReference type="EC" id="2.4.1.-" evidence="5"/>
<evidence type="ECO:0000313" key="6">
    <source>
        <dbReference type="EMBL" id="KAK7380385.1"/>
    </source>
</evidence>
<dbReference type="PROSITE" id="PS00375">
    <property type="entry name" value="UDPGT"/>
    <property type="match status" value="1"/>
</dbReference>
<dbReference type="InterPro" id="IPR035595">
    <property type="entry name" value="UDP_glycos_trans_CS"/>
</dbReference>
<keyword evidence="2 4" id="KW-0328">Glycosyltransferase</keyword>
<organism evidence="6 7">
    <name type="scientific">Psophocarpus tetragonolobus</name>
    <name type="common">Winged bean</name>
    <name type="synonym">Dolichos tetragonolobus</name>
    <dbReference type="NCBI Taxonomy" id="3891"/>
    <lineage>
        <taxon>Eukaryota</taxon>
        <taxon>Viridiplantae</taxon>
        <taxon>Streptophyta</taxon>
        <taxon>Embryophyta</taxon>
        <taxon>Tracheophyta</taxon>
        <taxon>Spermatophyta</taxon>
        <taxon>Magnoliopsida</taxon>
        <taxon>eudicotyledons</taxon>
        <taxon>Gunneridae</taxon>
        <taxon>Pentapetalae</taxon>
        <taxon>rosids</taxon>
        <taxon>fabids</taxon>
        <taxon>Fabales</taxon>
        <taxon>Fabaceae</taxon>
        <taxon>Papilionoideae</taxon>
        <taxon>50 kb inversion clade</taxon>
        <taxon>NPAAA clade</taxon>
        <taxon>indigoferoid/millettioid clade</taxon>
        <taxon>Phaseoleae</taxon>
        <taxon>Psophocarpus</taxon>
    </lineage>
</organism>
<proteinExistence type="inferred from homology"/>
<protein>
    <recommendedName>
        <fullName evidence="5">Glycosyltransferase</fullName>
        <ecNumber evidence="5">2.4.1.-</ecNumber>
    </recommendedName>
</protein>
<keyword evidence="7" id="KW-1185">Reference proteome</keyword>
<dbReference type="CDD" id="cd03784">
    <property type="entry name" value="GT1_Gtf-like"/>
    <property type="match status" value="1"/>
</dbReference>
<dbReference type="InterPro" id="IPR002213">
    <property type="entry name" value="UDP_glucos_trans"/>
</dbReference>
<evidence type="ECO:0000256" key="5">
    <source>
        <dbReference type="RuleBase" id="RU362057"/>
    </source>
</evidence>
<evidence type="ECO:0000256" key="1">
    <source>
        <dbReference type="ARBA" id="ARBA00009995"/>
    </source>
</evidence>
<evidence type="ECO:0000256" key="2">
    <source>
        <dbReference type="ARBA" id="ARBA00022676"/>
    </source>
</evidence>
<dbReference type="EMBL" id="JAYMYS010000009">
    <property type="protein sequence ID" value="KAK7380385.1"/>
    <property type="molecule type" value="Genomic_DNA"/>
</dbReference>
<dbReference type="InterPro" id="IPR050481">
    <property type="entry name" value="UDP-glycosyltransf_plant"/>
</dbReference>
<accession>A0AAN9NVZ5</accession>
<evidence type="ECO:0000256" key="3">
    <source>
        <dbReference type="ARBA" id="ARBA00022679"/>
    </source>
</evidence>
<dbReference type="Proteomes" id="UP001386955">
    <property type="component" value="Unassembled WGS sequence"/>
</dbReference>
<dbReference type="SUPFAM" id="SSF53756">
    <property type="entry name" value="UDP-Glycosyltransferase/glycogen phosphorylase"/>
    <property type="match status" value="1"/>
</dbReference>
<keyword evidence="3 4" id="KW-0808">Transferase</keyword>
<evidence type="ECO:0000256" key="4">
    <source>
        <dbReference type="RuleBase" id="RU003718"/>
    </source>
</evidence>
<sequence>MKDTIVLYPNIGRGHLVSMVELGKVIVTHHPSLSITILILTPPTTPSSTTFACDSNAEYIATVTATTPAITFHRVPLAPLPLDTPSLPPHLTSLELSRHSTQNVAVALQTLAKVTNLKAIVMDFLNFNDPHFLTNNLNQTVPFYFYYTSGASVLCVFLTLPTVQESLTRIRTKDQTLLIQIPGLPALSIDDFPNEVRDSSSHGDQIFPLIAKNMKGSAGIIINTYEVIEEEPIRVLSEDGTMPPVFCVGPVISAPYGEDDKGCLSWLDSQPSQSVVLLCFGSMGCFSRRQLKEMAIGLEKSEQRFLWVLRTELGGSDSVEQPSLDELLPKGFLERTKEKGLVVRDWAPQLRILSHDSVGGFVTHCGWNSVLEAVCEGVPMVAWPLYAEQKLNRMVIVREMKVALAVKMEKDGFVSGTELGERVRELMESDKGKEIRQRIFKMKISAAEAMGKGGTSRVALDKVSKLWKQI</sequence>
<dbReference type="GO" id="GO:0035251">
    <property type="term" value="F:UDP-glucosyltransferase activity"/>
    <property type="evidence" value="ECO:0007669"/>
    <property type="project" value="InterPro"/>
</dbReference>
<comment type="similarity">
    <text evidence="1 4">Belongs to the UDP-glycosyltransferase family.</text>
</comment>
<dbReference type="AlphaFoldDB" id="A0AAN9NVZ5"/>
<dbReference type="FunFam" id="3.40.50.2000:FF:000020">
    <property type="entry name" value="Glycosyltransferase"/>
    <property type="match status" value="1"/>
</dbReference>